<proteinExistence type="inferred from homology"/>
<dbReference type="PROSITE" id="PS52029">
    <property type="entry name" value="LD_TPASE"/>
    <property type="match status" value="1"/>
</dbReference>
<reference evidence="10 11" key="1">
    <citation type="submission" date="2024-04" db="EMBL/GenBank/DDBJ databases">
        <title>Luteolibacter sp. isolated from soil.</title>
        <authorList>
            <person name="An J."/>
        </authorList>
    </citation>
    <scope>NUCLEOTIDE SEQUENCE [LARGE SCALE GENOMIC DNA]</scope>
    <source>
        <strain evidence="10 11">Y139</strain>
    </source>
</reference>
<evidence type="ECO:0000256" key="6">
    <source>
        <dbReference type="ARBA" id="ARBA00023316"/>
    </source>
</evidence>
<keyword evidence="8" id="KW-0732">Signal</keyword>
<protein>
    <submittedName>
        <fullName evidence="10">L,D-transpeptidase family protein</fullName>
    </submittedName>
</protein>
<keyword evidence="4 7" id="KW-0133">Cell shape</keyword>
<dbReference type="PANTHER" id="PTHR30582:SF2">
    <property type="entry name" value="L,D-TRANSPEPTIDASE YCIB-RELATED"/>
    <property type="match status" value="1"/>
</dbReference>
<evidence type="ECO:0000313" key="11">
    <source>
        <dbReference type="Proteomes" id="UP001371305"/>
    </source>
</evidence>
<dbReference type="Proteomes" id="UP001371305">
    <property type="component" value="Unassembled WGS sequence"/>
</dbReference>
<dbReference type="SUPFAM" id="SSF141523">
    <property type="entry name" value="L,D-transpeptidase catalytic domain-like"/>
    <property type="match status" value="1"/>
</dbReference>
<dbReference type="InterPro" id="IPR038063">
    <property type="entry name" value="Transpep_catalytic_dom"/>
</dbReference>
<dbReference type="CDD" id="cd16913">
    <property type="entry name" value="YkuD_like"/>
    <property type="match status" value="1"/>
</dbReference>
<dbReference type="PIRSF" id="PIRSF029342">
    <property type="entry name" value="UCP029342_ErfK/YbiS/YcfS/YnhG"/>
    <property type="match status" value="1"/>
</dbReference>
<sequence length="333" mass="35925">MRIPTLLAVLATTLLTTLSPAMDRPAAHTKGIPVNKPVGELQPGEYWWNPALSPNGPLMILVSVPKQVMHVYRNGILIGRSTVSTGAKGHSTPGGVFTILEKKATHRSKTYNNAPMPNMQRLTWSGIAMHSGNLPGFPASHGCVRLPYDFSKLLFAATEKGGTVVIGDGKVPTPYLADNPGQLLAPKDFTPKMLAQLGTGQYEWQPERSAAGPITIVVSSADKMIYVYRGGNPIGRAVVEVTGWTALGEHVFTMLDGALDQPSKLAPGHKARRWLSVKTGDAMFADADSVASRLRFNPEFAAKVDDVLTPGTTVIVTEREVVRKLSNESFFEN</sequence>
<comment type="caution">
    <text evidence="10">The sequence shown here is derived from an EMBL/GenBank/DDBJ whole genome shotgun (WGS) entry which is preliminary data.</text>
</comment>
<dbReference type="Pfam" id="PF03734">
    <property type="entry name" value="YkuD"/>
    <property type="match status" value="1"/>
</dbReference>
<name>A0ABU9B190_9BACT</name>
<evidence type="ECO:0000256" key="2">
    <source>
        <dbReference type="ARBA" id="ARBA00005992"/>
    </source>
</evidence>
<evidence type="ECO:0000256" key="1">
    <source>
        <dbReference type="ARBA" id="ARBA00004752"/>
    </source>
</evidence>
<keyword evidence="3" id="KW-0808">Transferase</keyword>
<evidence type="ECO:0000256" key="7">
    <source>
        <dbReference type="PROSITE-ProRule" id="PRU01373"/>
    </source>
</evidence>
<dbReference type="InterPro" id="IPR016915">
    <property type="entry name" value="UCP029342"/>
</dbReference>
<comment type="pathway">
    <text evidence="1 7">Cell wall biogenesis; peptidoglycan biosynthesis.</text>
</comment>
<accession>A0ABU9B190</accession>
<organism evidence="10 11">
    <name type="scientific">Luteolibacter soli</name>
    <dbReference type="NCBI Taxonomy" id="3135280"/>
    <lineage>
        <taxon>Bacteria</taxon>
        <taxon>Pseudomonadati</taxon>
        <taxon>Verrucomicrobiota</taxon>
        <taxon>Verrucomicrobiia</taxon>
        <taxon>Verrucomicrobiales</taxon>
        <taxon>Verrucomicrobiaceae</taxon>
        <taxon>Luteolibacter</taxon>
    </lineage>
</organism>
<evidence type="ECO:0000256" key="3">
    <source>
        <dbReference type="ARBA" id="ARBA00022679"/>
    </source>
</evidence>
<dbReference type="NCBIfam" id="NF004785">
    <property type="entry name" value="PRK06132.1-2"/>
    <property type="match status" value="1"/>
</dbReference>
<feature type="chain" id="PRO_5047181806" evidence="8">
    <location>
        <begin position="22"/>
        <end position="333"/>
    </location>
</feature>
<evidence type="ECO:0000313" key="10">
    <source>
        <dbReference type="EMBL" id="MEK7953042.1"/>
    </source>
</evidence>
<dbReference type="InterPro" id="IPR050979">
    <property type="entry name" value="LD-transpeptidase"/>
</dbReference>
<dbReference type="EMBL" id="JBBUKT010000009">
    <property type="protein sequence ID" value="MEK7953042.1"/>
    <property type="molecule type" value="Genomic_DNA"/>
</dbReference>
<feature type="active site" description="Nucleophile" evidence="7">
    <location>
        <position position="143"/>
    </location>
</feature>
<keyword evidence="5 7" id="KW-0573">Peptidoglycan synthesis</keyword>
<evidence type="ECO:0000256" key="8">
    <source>
        <dbReference type="SAM" id="SignalP"/>
    </source>
</evidence>
<evidence type="ECO:0000256" key="4">
    <source>
        <dbReference type="ARBA" id="ARBA00022960"/>
    </source>
</evidence>
<evidence type="ECO:0000259" key="9">
    <source>
        <dbReference type="PROSITE" id="PS52029"/>
    </source>
</evidence>
<dbReference type="RefSeq" id="WP_341406803.1">
    <property type="nucleotide sequence ID" value="NZ_JBBUKT010000009.1"/>
</dbReference>
<keyword evidence="11" id="KW-1185">Reference proteome</keyword>
<feature type="active site" description="Proton donor/acceptor" evidence="7">
    <location>
        <position position="130"/>
    </location>
</feature>
<keyword evidence="6 7" id="KW-0961">Cell wall biogenesis/degradation</keyword>
<feature type="signal peptide" evidence="8">
    <location>
        <begin position="1"/>
        <end position="21"/>
    </location>
</feature>
<comment type="similarity">
    <text evidence="2">Belongs to the YkuD family.</text>
</comment>
<dbReference type="Gene3D" id="2.40.440.10">
    <property type="entry name" value="L,D-transpeptidase catalytic domain-like"/>
    <property type="match status" value="1"/>
</dbReference>
<feature type="domain" description="L,D-TPase catalytic" evidence="9">
    <location>
        <begin position="58"/>
        <end position="167"/>
    </location>
</feature>
<gene>
    <name evidence="10" type="ORF">WKV53_21185</name>
</gene>
<dbReference type="PANTHER" id="PTHR30582">
    <property type="entry name" value="L,D-TRANSPEPTIDASE"/>
    <property type="match status" value="1"/>
</dbReference>
<evidence type="ECO:0000256" key="5">
    <source>
        <dbReference type="ARBA" id="ARBA00022984"/>
    </source>
</evidence>
<dbReference type="InterPro" id="IPR005490">
    <property type="entry name" value="LD_TPept_cat_dom"/>
</dbReference>